<dbReference type="Gene3D" id="3.40.190.10">
    <property type="entry name" value="Periplasmic binding protein-like II"/>
    <property type="match status" value="1"/>
</dbReference>
<comment type="caution">
    <text evidence="3">The sequence shown here is derived from an EMBL/GenBank/DDBJ whole genome shotgun (WGS) entry which is preliminary data.</text>
</comment>
<dbReference type="RefSeq" id="WP_109747533.1">
    <property type="nucleotide sequence ID" value="NZ_CABJAT010000012.1"/>
</dbReference>
<feature type="compositionally biased region" description="Basic and acidic residues" evidence="1">
    <location>
        <begin position="53"/>
        <end position="63"/>
    </location>
</feature>
<reference evidence="3 4" key="1">
    <citation type="submission" date="2018-05" db="EMBL/GenBank/DDBJ databases">
        <authorList>
            <person name="Goeker M."/>
            <person name="Huntemann M."/>
            <person name="Clum A."/>
            <person name="Pillay M."/>
            <person name="Palaniappan K."/>
            <person name="Varghese N."/>
            <person name="Mikhailova N."/>
            <person name="Stamatis D."/>
            <person name="Reddy T."/>
            <person name="Daum C."/>
            <person name="Shapiro N."/>
            <person name="Ivanova N."/>
            <person name="Kyrpides N."/>
            <person name="Woyke T."/>
        </authorList>
    </citation>
    <scope>NUCLEOTIDE SEQUENCE [LARGE SCALE GENOMIC DNA]</scope>
    <source>
        <strain evidence="3 4">DSM 26524</strain>
    </source>
</reference>
<evidence type="ECO:0000313" key="3">
    <source>
        <dbReference type="EMBL" id="PWJ73734.1"/>
    </source>
</evidence>
<keyword evidence="2" id="KW-0732">Signal</keyword>
<dbReference type="InterPro" id="IPR050490">
    <property type="entry name" value="Bact_solute-bd_prot1"/>
</dbReference>
<evidence type="ECO:0000313" key="4">
    <source>
        <dbReference type="Proteomes" id="UP000245412"/>
    </source>
</evidence>
<sequence>MRYKNLKKLAATGTVITVICSALAGCGTSGGVSSEADKGSSEAVKTEAAGDLSEPKKETKGEGTETITMWGWNAGDIEKIFNAYKEETGADVSLDYVTVQQEESFQKLQTTISAGLDLPDIVPSEVNQRGTMLSLDIWEDLSAAPYNFDKSQIFEYEIPLCSNEKGELCALPWDVSTAGLAYKRDLAKEYLGTDDPDEISAMFQTWDEFLEKGKEIREESGGKVYMFASLTNVKQIMDGQNPQPIVQNDTLDMTSVKETLNWMIKFRDEGIVDNILESSTAYSASYADDLHIFYPCAGWTPNYVIQPNDPEGAGNWGLTVPPQGCFSWGGSAFMIPRDAKHKQAAYDFISWMNTEEGTRTQREVVNYNTSNVEAYKDPEFAALYDEWFGGQNIGELLFNKAMENIQVRPVSTHDATIMEVWSMVTEAVNSDSSIDFEAACTMFENEMYTLAPELKK</sequence>
<feature type="chain" id="PRO_5044494685" evidence="2">
    <location>
        <begin position="25"/>
        <end position="456"/>
    </location>
</feature>
<dbReference type="SUPFAM" id="SSF53850">
    <property type="entry name" value="Periplasmic binding protein-like II"/>
    <property type="match status" value="1"/>
</dbReference>
<evidence type="ECO:0000256" key="2">
    <source>
        <dbReference type="SAM" id="SignalP"/>
    </source>
</evidence>
<dbReference type="Proteomes" id="UP000245412">
    <property type="component" value="Unassembled WGS sequence"/>
</dbReference>
<keyword evidence="4" id="KW-1185">Reference proteome</keyword>
<name>A0AB73T115_9FIRM</name>
<dbReference type="InterPro" id="IPR006059">
    <property type="entry name" value="SBP"/>
</dbReference>
<gene>
    <name evidence="3" type="ORF">C7383_11165</name>
</gene>
<dbReference type="PANTHER" id="PTHR43649">
    <property type="entry name" value="ARABINOSE-BINDING PROTEIN-RELATED"/>
    <property type="match status" value="1"/>
</dbReference>
<feature type="region of interest" description="Disordered" evidence="1">
    <location>
        <begin position="31"/>
        <end position="63"/>
    </location>
</feature>
<evidence type="ECO:0000256" key="1">
    <source>
        <dbReference type="SAM" id="MobiDB-lite"/>
    </source>
</evidence>
<dbReference type="Pfam" id="PF13416">
    <property type="entry name" value="SBP_bac_8"/>
    <property type="match status" value="1"/>
</dbReference>
<protein>
    <submittedName>
        <fullName evidence="3">Carbohydrate ABC transporter substrate-binding protein (CUT1 family)</fullName>
    </submittedName>
</protein>
<accession>A0AB73T115</accession>
<organism evidence="3 4">
    <name type="scientific">Murimonas intestini</name>
    <dbReference type="NCBI Taxonomy" id="1337051"/>
    <lineage>
        <taxon>Bacteria</taxon>
        <taxon>Bacillati</taxon>
        <taxon>Bacillota</taxon>
        <taxon>Clostridia</taxon>
        <taxon>Lachnospirales</taxon>
        <taxon>Lachnospiraceae</taxon>
        <taxon>Murimonas</taxon>
    </lineage>
</organism>
<dbReference type="AlphaFoldDB" id="A0AB73T115"/>
<dbReference type="PROSITE" id="PS51257">
    <property type="entry name" value="PROKAR_LIPOPROTEIN"/>
    <property type="match status" value="1"/>
</dbReference>
<dbReference type="PANTHER" id="PTHR43649:SF32">
    <property type="entry name" value="SUGAR BINDING SECRETED PROTEIN"/>
    <property type="match status" value="1"/>
</dbReference>
<proteinExistence type="predicted"/>
<feature type="signal peptide" evidence="2">
    <location>
        <begin position="1"/>
        <end position="24"/>
    </location>
</feature>
<dbReference type="EMBL" id="QGGY01000011">
    <property type="protein sequence ID" value="PWJ73734.1"/>
    <property type="molecule type" value="Genomic_DNA"/>
</dbReference>